<dbReference type="GeneID" id="29419620"/>
<feature type="transmembrane region" description="Helical" evidence="6">
    <location>
        <begin position="348"/>
        <end position="368"/>
    </location>
</feature>
<reference evidence="7 8" key="1">
    <citation type="journal article" date="2015" name="Genome Announc.">
        <title>Draft Genome Sequence of Clostridium tyrobutyricum Strain DIVETGP, Isolated from Cow's Milk for Grana Padano Production.</title>
        <authorList>
            <person name="Soggiu A."/>
            <person name="Piras C."/>
            <person name="Gaiarsa S."/>
            <person name="Sassera D."/>
            <person name="Roncada P."/>
            <person name="Bendixen E."/>
            <person name="Brasca M."/>
            <person name="Bonizzi L."/>
        </authorList>
    </citation>
    <scope>NUCLEOTIDE SEQUENCE [LARGE SCALE GENOMIC DNA]</scope>
    <source>
        <strain evidence="7 8">DIVETGP</strain>
    </source>
</reference>
<feature type="transmembrane region" description="Helical" evidence="6">
    <location>
        <begin position="180"/>
        <end position="199"/>
    </location>
</feature>
<dbReference type="NCBIfam" id="TIGR02358">
    <property type="entry name" value="thia_cytX"/>
    <property type="match status" value="1"/>
</dbReference>
<comment type="caution">
    <text evidence="7">The sequence shown here is derived from an EMBL/GenBank/DDBJ whole genome shotgun (WGS) entry which is preliminary data.</text>
</comment>
<dbReference type="OrthoDB" id="9780088at2"/>
<evidence type="ECO:0000313" key="7">
    <source>
        <dbReference type="EMBL" id="CDL90969.1"/>
    </source>
</evidence>
<dbReference type="Gene3D" id="1.10.4160.10">
    <property type="entry name" value="Hydantoin permease"/>
    <property type="match status" value="1"/>
</dbReference>
<evidence type="ECO:0000256" key="6">
    <source>
        <dbReference type="SAM" id="Phobius"/>
    </source>
</evidence>
<keyword evidence="4 6" id="KW-1133">Transmembrane helix</keyword>
<keyword evidence="3 6" id="KW-0812">Transmembrane</keyword>
<feature type="transmembrane region" description="Helical" evidence="6">
    <location>
        <begin position="247"/>
        <end position="272"/>
    </location>
</feature>
<dbReference type="RefSeq" id="WP_017896016.1">
    <property type="nucleotide sequence ID" value="NZ_CBXI010000015.1"/>
</dbReference>
<dbReference type="PANTHER" id="PTHR30569:SF0">
    <property type="entry name" value="CYTOSINE PERMEASE"/>
    <property type="match status" value="1"/>
</dbReference>
<comment type="subcellular location">
    <subcellularLocation>
        <location evidence="1">Membrane</location>
        <topology evidence="1">Multi-pass membrane protein</topology>
    </subcellularLocation>
</comment>
<dbReference type="InterPro" id="IPR001248">
    <property type="entry name" value="Pur-cyt_permease"/>
</dbReference>
<name>W6N6P7_CLOTY</name>
<dbReference type="InterPro" id="IPR012732">
    <property type="entry name" value="Thia_CytX"/>
</dbReference>
<feature type="transmembrane region" description="Helical" evidence="6">
    <location>
        <begin position="41"/>
        <end position="64"/>
    </location>
</feature>
<feature type="transmembrane region" description="Helical" evidence="6">
    <location>
        <begin position="12"/>
        <end position="35"/>
    </location>
</feature>
<evidence type="ECO:0000256" key="3">
    <source>
        <dbReference type="ARBA" id="ARBA00022692"/>
    </source>
</evidence>
<evidence type="ECO:0000256" key="1">
    <source>
        <dbReference type="ARBA" id="ARBA00004141"/>
    </source>
</evidence>
<feature type="transmembrane region" description="Helical" evidence="6">
    <location>
        <begin position="293"/>
        <end position="311"/>
    </location>
</feature>
<gene>
    <name evidence="7" type="ORF">CTDIVETGP_1039</name>
</gene>
<evidence type="ECO:0000256" key="5">
    <source>
        <dbReference type="ARBA" id="ARBA00023136"/>
    </source>
</evidence>
<dbReference type="InterPro" id="IPR030191">
    <property type="entry name" value="CodB"/>
</dbReference>
<proteinExistence type="inferred from homology"/>
<organism evidence="7 8">
    <name type="scientific">Clostridium tyrobutyricum DIVETGP</name>
    <dbReference type="NCBI Taxonomy" id="1408889"/>
    <lineage>
        <taxon>Bacteria</taxon>
        <taxon>Bacillati</taxon>
        <taxon>Bacillota</taxon>
        <taxon>Clostridia</taxon>
        <taxon>Eubacteriales</taxon>
        <taxon>Clostridiaceae</taxon>
        <taxon>Clostridium</taxon>
    </lineage>
</organism>
<protein>
    <submittedName>
        <fullName evidence="7">Predicted hydroxymethylpyrimidine transporter CytX</fullName>
    </submittedName>
</protein>
<evidence type="ECO:0000313" key="8">
    <source>
        <dbReference type="Proteomes" id="UP000019482"/>
    </source>
</evidence>
<feature type="transmembrane region" description="Helical" evidence="6">
    <location>
        <begin position="150"/>
        <end position="168"/>
    </location>
</feature>
<sequence>MKKENDSKLYFWDFAMLWCGAAISIAEIMTGGLIAPLGFKWGLIAIICGHVIGTAILVIGGIIGSREKIPAITSTRISFGVYGSYIFSVLNILQLIGWTAVMINTAAQSLNLISVKMWNINNVALWSFVIGLLVAIWIIAGMVGFKKINTIAVALLFILTIVMGWVIFKNNNIYHSTAQNSISFGSALELVIVMPLSWLPMISDYTRFAVNGKQASAGSFLGYFIGSSWMFIIGLGAAILSKNSDPSAIMLASNLGIIAFAIVVLSTVTTTFMDVYSAGISFLNIVPKFNEKIAAVVITIIGTVISLAFSTDIYMNFLYAIGSVFAPLFAVLLADYFLKKKRKIEDTLLLNVGSMLVWIVGIIVYYIFIKIDFVLGATVPSMILTALIYIIGWNYINRWKIVR</sequence>
<feature type="transmembrane region" description="Helical" evidence="6">
    <location>
        <begin position="220"/>
        <end position="241"/>
    </location>
</feature>
<dbReference type="PANTHER" id="PTHR30569">
    <property type="entry name" value="CYTOSINE TRANSPORTER CODB"/>
    <property type="match status" value="1"/>
</dbReference>
<evidence type="ECO:0000256" key="2">
    <source>
        <dbReference type="ARBA" id="ARBA00008974"/>
    </source>
</evidence>
<feature type="transmembrane region" description="Helical" evidence="6">
    <location>
        <begin position="85"/>
        <end position="103"/>
    </location>
</feature>
<accession>W6N6P7</accession>
<comment type="similarity">
    <text evidence="2">Belongs to the purine-cytosine permease (2.A.39) family.</text>
</comment>
<keyword evidence="5 6" id="KW-0472">Membrane</keyword>
<dbReference type="Proteomes" id="UP000019482">
    <property type="component" value="Unassembled WGS sequence"/>
</dbReference>
<feature type="transmembrane region" description="Helical" evidence="6">
    <location>
        <begin position="123"/>
        <end position="143"/>
    </location>
</feature>
<dbReference type="EMBL" id="CBXI010000015">
    <property type="protein sequence ID" value="CDL90969.1"/>
    <property type="molecule type" value="Genomic_DNA"/>
</dbReference>
<keyword evidence="8" id="KW-1185">Reference proteome</keyword>
<feature type="transmembrane region" description="Helical" evidence="6">
    <location>
        <begin position="374"/>
        <end position="396"/>
    </location>
</feature>
<dbReference type="GO" id="GO:0015209">
    <property type="term" value="F:cytosine transmembrane transporter activity"/>
    <property type="evidence" value="ECO:0007669"/>
    <property type="project" value="InterPro"/>
</dbReference>
<dbReference type="GO" id="GO:0005886">
    <property type="term" value="C:plasma membrane"/>
    <property type="evidence" value="ECO:0007669"/>
    <property type="project" value="TreeGrafter"/>
</dbReference>
<feature type="transmembrane region" description="Helical" evidence="6">
    <location>
        <begin position="317"/>
        <end position="336"/>
    </location>
</feature>
<dbReference type="AlphaFoldDB" id="W6N6P7"/>
<dbReference type="Pfam" id="PF02133">
    <property type="entry name" value="Transp_cyt_pur"/>
    <property type="match status" value="1"/>
</dbReference>
<evidence type="ECO:0000256" key="4">
    <source>
        <dbReference type="ARBA" id="ARBA00022989"/>
    </source>
</evidence>
<dbReference type="CDD" id="cd11484">
    <property type="entry name" value="SLC-NCS1sbd_CobB-like"/>
    <property type="match status" value="1"/>
</dbReference>